<dbReference type="InterPro" id="IPR006336">
    <property type="entry name" value="GCS2"/>
</dbReference>
<dbReference type="Gene3D" id="3.30.590.20">
    <property type="match status" value="1"/>
</dbReference>
<dbReference type="OrthoDB" id="9803842at2"/>
<comment type="caution">
    <text evidence="6">The sequence shown here is derived from an EMBL/GenBank/DDBJ whole genome shotgun (WGS) entry which is preliminary data.</text>
</comment>
<dbReference type="InterPro" id="IPR014746">
    <property type="entry name" value="Gln_synth/guanido_kin_cat_dom"/>
</dbReference>
<dbReference type="NCBIfam" id="NF010041">
    <property type="entry name" value="PRK13517.1-1"/>
    <property type="match status" value="1"/>
</dbReference>
<dbReference type="EC" id="6.3.2.2" evidence="5"/>
<evidence type="ECO:0000313" key="7">
    <source>
        <dbReference type="Proteomes" id="UP000241118"/>
    </source>
</evidence>
<dbReference type="InterPro" id="IPR050141">
    <property type="entry name" value="GCL_type2/YbdK_subfam"/>
</dbReference>
<dbReference type="HAMAP" id="MF_01609">
    <property type="entry name" value="Glu_cys_ligase_2"/>
    <property type="match status" value="1"/>
</dbReference>
<dbReference type="GO" id="GO:0005524">
    <property type="term" value="F:ATP binding"/>
    <property type="evidence" value="ECO:0007669"/>
    <property type="project" value="UniProtKB-KW"/>
</dbReference>
<dbReference type="SUPFAM" id="SSF55931">
    <property type="entry name" value="Glutamine synthetase/guanido kinase"/>
    <property type="match status" value="1"/>
</dbReference>
<evidence type="ECO:0000256" key="2">
    <source>
        <dbReference type="ARBA" id="ARBA00022741"/>
    </source>
</evidence>
<reference evidence="6 7" key="1">
    <citation type="submission" date="2018-03" db="EMBL/GenBank/DDBJ databases">
        <title>Genomic Encyclopedia of Type Strains, Phase III (KMG-III): the genomes of soil and plant-associated and newly described type strains.</title>
        <authorList>
            <person name="Whitman W."/>
        </authorList>
    </citation>
    <scope>NUCLEOTIDE SEQUENCE [LARGE SCALE GENOMIC DNA]</scope>
    <source>
        <strain evidence="6 7">CGMCC 4.7097</strain>
    </source>
</reference>
<proteinExistence type="inferred from homology"/>
<comment type="similarity">
    <text evidence="5">Belongs to the glutamate--cysteine ligase type 2 family. YbdK subfamily.</text>
</comment>
<evidence type="ECO:0000256" key="5">
    <source>
        <dbReference type="HAMAP-Rule" id="MF_01609"/>
    </source>
</evidence>
<evidence type="ECO:0000313" key="6">
    <source>
        <dbReference type="EMBL" id="PSL57486.1"/>
    </source>
</evidence>
<evidence type="ECO:0000256" key="4">
    <source>
        <dbReference type="ARBA" id="ARBA00048819"/>
    </source>
</evidence>
<gene>
    <name evidence="6" type="ORF">B0I31_102465</name>
</gene>
<dbReference type="EMBL" id="PYAX01000002">
    <property type="protein sequence ID" value="PSL57486.1"/>
    <property type="molecule type" value="Genomic_DNA"/>
</dbReference>
<keyword evidence="1 5" id="KW-0436">Ligase</keyword>
<evidence type="ECO:0000256" key="3">
    <source>
        <dbReference type="ARBA" id="ARBA00022840"/>
    </source>
</evidence>
<name>A0A2P8IG91_SACCR</name>
<dbReference type="NCBIfam" id="TIGR02050">
    <property type="entry name" value="gshA_cyan_rel"/>
    <property type="match status" value="1"/>
</dbReference>
<organism evidence="6 7">
    <name type="scientific">Saccharothrix carnea</name>
    <dbReference type="NCBI Taxonomy" id="1280637"/>
    <lineage>
        <taxon>Bacteria</taxon>
        <taxon>Bacillati</taxon>
        <taxon>Actinomycetota</taxon>
        <taxon>Actinomycetes</taxon>
        <taxon>Pseudonocardiales</taxon>
        <taxon>Pseudonocardiaceae</taxon>
        <taxon>Saccharothrix</taxon>
    </lineage>
</organism>
<keyword evidence="2 5" id="KW-0547">Nucleotide-binding</keyword>
<dbReference type="AlphaFoldDB" id="A0A2P8IG91"/>
<sequence>MTVGVEEEFLLVDPATRRPVARAADVLARVRDLPPGAQAHRELSGAQVEFASGVCNDLGELRDQLVAGRRALADAARAEGLWLVASGSPPLADPRPVLSAGERFERVGAVYRAQVDGYQCCGCHVHVGVPEPETAVHVVNHLRRWLPTLLALGGNSPFDRDRDTGYASWRMMDQARFPGSGVPPFCRTAAEHAARVARLVDSGALVDASQTFWLARPSPRYPTVEVRVADTAATVDHSVLQAGLTRALVDTARTAGAAPELDDQVLAAAVWSAARYGLTGPGVDPLTARQVPAVELVESLLEHVSDALGDDREPIHALVRDVLDRGTGAQRQLSAGSPEAAVDLLACAPTGTGSPRA</sequence>
<protein>
    <recommendedName>
        <fullName evidence="5">Putative glutamate--cysteine ligase 2</fullName>
        <ecNumber evidence="5">6.3.2.2</ecNumber>
    </recommendedName>
    <alternativeName>
        <fullName evidence="5">Gamma-glutamylcysteine synthetase 2</fullName>
        <shortName evidence="5">GCS 2</shortName>
        <shortName evidence="5">Gamma-GCS 2</shortName>
    </alternativeName>
</protein>
<dbReference type="RefSeq" id="WP_106614417.1">
    <property type="nucleotide sequence ID" value="NZ_PYAX01000002.1"/>
</dbReference>
<evidence type="ECO:0000256" key="1">
    <source>
        <dbReference type="ARBA" id="ARBA00022598"/>
    </source>
</evidence>
<dbReference type="Pfam" id="PF04107">
    <property type="entry name" value="GCS2"/>
    <property type="match status" value="1"/>
</dbReference>
<comment type="catalytic activity">
    <reaction evidence="4 5">
        <text>L-cysteine + L-glutamate + ATP = gamma-L-glutamyl-L-cysteine + ADP + phosphate + H(+)</text>
        <dbReference type="Rhea" id="RHEA:13285"/>
        <dbReference type="ChEBI" id="CHEBI:15378"/>
        <dbReference type="ChEBI" id="CHEBI:29985"/>
        <dbReference type="ChEBI" id="CHEBI:30616"/>
        <dbReference type="ChEBI" id="CHEBI:35235"/>
        <dbReference type="ChEBI" id="CHEBI:43474"/>
        <dbReference type="ChEBI" id="CHEBI:58173"/>
        <dbReference type="ChEBI" id="CHEBI:456216"/>
        <dbReference type="EC" id="6.3.2.2"/>
    </reaction>
</comment>
<accession>A0A2P8IG91</accession>
<keyword evidence="7" id="KW-1185">Reference proteome</keyword>
<dbReference type="PANTHER" id="PTHR36510">
    <property type="entry name" value="GLUTAMATE--CYSTEINE LIGASE 2-RELATED"/>
    <property type="match status" value="1"/>
</dbReference>
<dbReference type="Proteomes" id="UP000241118">
    <property type="component" value="Unassembled WGS sequence"/>
</dbReference>
<comment type="function">
    <text evidence="5">ATP-dependent carboxylate-amine ligase which exhibits weak glutamate--cysteine ligase activity.</text>
</comment>
<dbReference type="InterPro" id="IPR011793">
    <property type="entry name" value="YbdK"/>
</dbReference>
<dbReference type="GO" id="GO:0042398">
    <property type="term" value="P:modified amino acid biosynthetic process"/>
    <property type="evidence" value="ECO:0007669"/>
    <property type="project" value="InterPro"/>
</dbReference>
<dbReference type="GO" id="GO:0004357">
    <property type="term" value="F:glutamate-cysteine ligase activity"/>
    <property type="evidence" value="ECO:0007669"/>
    <property type="project" value="UniProtKB-EC"/>
</dbReference>
<keyword evidence="3 5" id="KW-0067">ATP-binding</keyword>
<dbReference type="PANTHER" id="PTHR36510:SF1">
    <property type="entry name" value="GLUTAMATE--CYSTEINE LIGASE 2-RELATED"/>
    <property type="match status" value="1"/>
</dbReference>